<dbReference type="EnsemblMetazoa" id="GMOY011439-RA">
    <property type="protein sequence ID" value="GMOY011439-PA"/>
    <property type="gene ID" value="GMOY011439"/>
</dbReference>
<evidence type="ECO:0000313" key="1">
    <source>
        <dbReference type="EnsemblMetazoa" id="GMOY011439-PA"/>
    </source>
</evidence>
<accession>A0A1B0GDR5</accession>
<dbReference type="EMBL" id="CCAG010012019">
    <property type="status" value="NOT_ANNOTATED_CDS"/>
    <property type="molecule type" value="Genomic_DNA"/>
</dbReference>
<sequence length="140" mass="16016">MKNEAENVVKIKKIKNCEIMLELKRSHEDNPTEYKEKNGSPLTYWRANLQKRSASELKLDVVLISEQYQGIVSNGAWIPDVTNKTVLWICGKKIMQIGPINNKQCYVGAKVMCIYICYLPPSLKLVNYALIVDELPTEIN</sequence>
<reference evidence="1" key="1">
    <citation type="submission" date="2020-05" db="UniProtKB">
        <authorList>
            <consortium name="EnsemblMetazoa"/>
        </authorList>
    </citation>
    <scope>IDENTIFICATION</scope>
    <source>
        <strain evidence="1">Yale</strain>
    </source>
</reference>
<dbReference type="VEuPathDB" id="VectorBase:GMOY011439"/>
<name>A0A1B0GDR5_GLOMM</name>
<keyword evidence="2" id="KW-1185">Reference proteome</keyword>
<dbReference type="AlphaFoldDB" id="A0A1B0GDR5"/>
<protein>
    <submittedName>
        <fullName evidence="1">Uncharacterized protein</fullName>
    </submittedName>
</protein>
<organism evidence="1 2">
    <name type="scientific">Glossina morsitans morsitans</name>
    <name type="common">Savannah tsetse fly</name>
    <dbReference type="NCBI Taxonomy" id="37546"/>
    <lineage>
        <taxon>Eukaryota</taxon>
        <taxon>Metazoa</taxon>
        <taxon>Ecdysozoa</taxon>
        <taxon>Arthropoda</taxon>
        <taxon>Hexapoda</taxon>
        <taxon>Insecta</taxon>
        <taxon>Pterygota</taxon>
        <taxon>Neoptera</taxon>
        <taxon>Endopterygota</taxon>
        <taxon>Diptera</taxon>
        <taxon>Brachycera</taxon>
        <taxon>Muscomorpha</taxon>
        <taxon>Hippoboscoidea</taxon>
        <taxon>Glossinidae</taxon>
        <taxon>Glossina</taxon>
    </lineage>
</organism>
<dbReference type="Proteomes" id="UP000092444">
    <property type="component" value="Unassembled WGS sequence"/>
</dbReference>
<proteinExistence type="predicted"/>
<evidence type="ECO:0000313" key="2">
    <source>
        <dbReference type="Proteomes" id="UP000092444"/>
    </source>
</evidence>